<sequence length="64" mass="7497">MKLSEEYELDYSGIVFNDKYRHVSHVVLDSQQTWAILSLLKKCTEVGSPQKLLEQLQKELSNER</sequence>
<gene>
    <name evidence="1" type="ORF">EJK17_05680</name>
</gene>
<protein>
    <submittedName>
        <fullName evidence="1">Uncharacterized protein</fullName>
    </submittedName>
</protein>
<accession>A0A437SUY4</accession>
<comment type="caution">
    <text evidence="1">The sequence shown here is derived from an EMBL/GenBank/DDBJ whole genome shotgun (WGS) entry which is preliminary data.</text>
</comment>
<organism evidence="1 2">
    <name type="scientific">Lactobacillus xujianguonis</name>
    <dbReference type="NCBI Taxonomy" id="2495899"/>
    <lineage>
        <taxon>Bacteria</taxon>
        <taxon>Bacillati</taxon>
        <taxon>Bacillota</taxon>
        <taxon>Bacilli</taxon>
        <taxon>Lactobacillales</taxon>
        <taxon>Lactobacillaceae</taxon>
        <taxon>Lactobacillus</taxon>
    </lineage>
</organism>
<name>A0A437SUY4_9LACO</name>
<keyword evidence="2" id="KW-1185">Reference proteome</keyword>
<reference evidence="1 2" key="1">
    <citation type="submission" date="2018-12" db="EMBL/GenBank/DDBJ databases">
        <authorList>
            <person name="Meng J."/>
        </authorList>
    </citation>
    <scope>NUCLEOTIDE SEQUENCE [LARGE SCALE GENOMIC DNA]</scope>
    <source>
        <strain evidence="1 2">HT111-2</strain>
    </source>
</reference>
<evidence type="ECO:0000313" key="2">
    <source>
        <dbReference type="Proteomes" id="UP000288291"/>
    </source>
</evidence>
<dbReference type="AlphaFoldDB" id="A0A437SUY4"/>
<dbReference type="Proteomes" id="UP000288291">
    <property type="component" value="Unassembled WGS sequence"/>
</dbReference>
<proteinExistence type="predicted"/>
<evidence type="ECO:0000313" key="1">
    <source>
        <dbReference type="EMBL" id="RVU70735.1"/>
    </source>
</evidence>
<dbReference type="EMBL" id="RXIA01000013">
    <property type="protein sequence ID" value="RVU70735.1"/>
    <property type="molecule type" value="Genomic_DNA"/>
</dbReference>